<keyword evidence="1" id="KW-1133">Transmembrane helix</keyword>
<name>A0ABX7I4U7_9BACT</name>
<reference evidence="2 3" key="1">
    <citation type="submission" date="2020-06" db="EMBL/GenBank/DDBJ databases">
        <title>Dyadobacter sandarakinus sp. nov., isolated from the soil of the Arctic Yellow River Station.</title>
        <authorList>
            <person name="Zhang Y."/>
            <person name="Peng F."/>
        </authorList>
    </citation>
    <scope>NUCLEOTIDE SEQUENCE [LARGE SCALE GENOMIC DNA]</scope>
    <source>
        <strain evidence="2 3">Q3-56</strain>
    </source>
</reference>
<evidence type="ECO:0000256" key="1">
    <source>
        <dbReference type="SAM" id="Phobius"/>
    </source>
</evidence>
<evidence type="ECO:0000313" key="2">
    <source>
        <dbReference type="EMBL" id="QRR00733.1"/>
    </source>
</evidence>
<organism evidence="2 3">
    <name type="scientific">Dyadobacter sandarakinus</name>
    <dbReference type="NCBI Taxonomy" id="2747268"/>
    <lineage>
        <taxon>Bacteria</taxon>
        <taxon>Pseudomonadati</taxon>
        <taxon>Bacteroidota</taxon>
        <taxon>Cytophagia</taxon>
        <taxon>Cytophagales</taxon>
        <taxon>Spirosomataceae</taxon>
        <taxon>Dyadobacter</taxon>
    </lineage>
</organism>
<evidence type="ECO:0000313" key="3">
    <source>
        <dbReference type="Proteomes" id="UP000612680"/>
    </source>
</evidence>
<accession>A0ABX7I4U7</accession>
<dbReference type="Proteomes" id="UP000612680">
    <property type="component" value="Chromosome"/>
</dbReference>
<dbReference type="EMBL" id="CP056775">
    <property type="protein sequence ID" value="QRR00733.1"/>
    <property type="molecule type" value="Genomic_DNA"/>
</dbReference>
<feature type="transmembrane region" description="Helical" evidence="1">
    <location>
        <begin position="65"/>
        <end position="87"/>
    </location>
</feature>
<dbReference type="RefSeq" id="WP_204662204.1">
    <property type="nucleotide sequence ID" value="NZ_CP056775.1"/>
</dbReference>
<sequence length="89" mass="10514">MLQNLDKCDEKLWKNAFYALYEAGNFDEAAEVLAMHRPGMLYFYGLEWNYNQMKKYDKTFRNTSVAIWITYILLITWTISCSTAGLIRP</sequence>
<proteinExistence type="predicted"/>
<keyword evidence="1" id="KW-0812">Transmembrane</keyword>
<keyword evidence="1" id="KW-0472">Membrane</keyword>
<keyword evidence="3" id="KW-1185">Reference proteome</keyword>
<protein>
    <submittedName>
        <fullName evidence="2">Uncharacterized protein</fullName>
    </submittedName>
</protein>
<gene>
    <name evidence="2" type="ORF">HWI92_07355</name>
</gene>